<dbReference type="EMBL" id="CP073344">
    <property type="protein sequence ID" value="UTW02240.1"/>
    <property type="molecule type" value="Genomic_DNA"/>
</dbReference>
<keyword evidence="2" id="KW-1185">Reference proteome</keyword>
<evidence type="ECO:0008006" key="3">
    <source>
        <dbReference type="Google" id="ProtNLM"/>
    </source>
</evidence>
<dbReference type="Proteomes" id="UP001059950">
    <property type="component" value="Chromosome"/>
</dbReference>
<evidence type="ECO:0000313" key="2">
    <source>
        <dbReference type="Proteomes" id="UP001059950"/>
    </source>
</evidence>
<evidence type="ECO:0000313" key="1">
    <source>
        <dbReference type="EMBL" id="UTW02240.1"/>
    </source>
</evidence>
<sequence>MDWKQLLASVIENLAWPVTVAIMFFLVRERVGQLIDKLGKLKYKDLELDFSKIKQQTLAVESIENDQKIERSIAIANPESKRVFSALEEQIFEAVDSSPAVSVLLAWSYVETSLSSAISRVNSEMEKASASPLQNIQFLERTGKLSPQQLELLHEMRTLRNKLAHEVSGELNIYPEQALDYANTAVELAKFLDGLDRKRKVFMLPRGEWVTLPDGFSEVKERSAGFWKYSCIDIPGTGLTAGVGPWGGGEEQFKYFGIDIEQQRKDGSSIVAELLIDLCYVSEEKLMLSARKIVSFDDVTRIVRFDLGNAVFEYQLQ</sequence>
<name>A0ABY5GSU2_9GAMM</name>
<accession>A0ABY5GSU2</accession>
<proteinExistence type="predicted"/>
<reference evidence="1" key="1">
    <citation type="submission" date="2021-04" db="EMBL/GenBank/DDBJ databases">
        <title>Oceanospirillales bacteria with DddD are important DMSP degraders in coastal seawater.</title>
        <authorList>
            <person name="Liu J."/>
        </authorList>
    </citation>
    <scope>NUCLEOTIDE SEQUENCE</scope>
    <source>
        <strain evidence="1">GY6</strain>
    </source>
</reference>
<gene>
    <name evidence="1" type="ORF">KDX31_12815</name>
</gene>
<organism evidence="1 2">
    <name type="scientific">Amphritea atlantica</name>
    <dbReference type="NCBI Taxonomy" id="355243"/>
    <lineage>
        <taxon>Bacteria</taxon>
        <taxon>Pseudomonadati</taxon>
        <taxon>Pseudomonadota</taxon>
        <taxon>Gammaproteobacteria</taxon>
        <taxon>Oceanospirillales</taxon>
        <taxon>Oceanospirillaceae</taxon>
        <taxon>Amphritea</taxon>
    </lineage>
</organism>
<protein>
    <recommendedName>
        <fullName evidence="3">DUF4145 domain-containing protein</fullName>
    </recommendedName>
</protein>